<feature type="chain" id="PRO_5026685445" evidence="3">
    <location>
        <begin position="20"/>
        <end position="303"/>
    </location>
</feature>
<evidence type="ECO:0000313" key="5">
    <source>
        <dbReference type="Proteomes" id="UP000478571"/>
    </source>
</evidence>
<dbReference type="InterPro" id="IPR000036">
    <property type="entry name" value="Peptidase_A26_omptin"/>
</dbReference>
<dbReference type="GO" id="GO:0006508">
    <property type="term" value="P:proteolysis"/>
    <property type="evidence" value="ECO:0007669"/>
    <property type="project" value="UniProtKB-KW"/>
</dbReference>
<dbReference type="Pfam" id="PF01278">
    <property type="entry name" value="Omptin"/>
    <property type="match status" value="1"/>
</dbReference>
<accession>A0A6L8LUS3</accession>
<dbReference type="AlphaFoldDB" id="A0A6L8LUS3"/>
<feature type="active site" evidence="1">
    <location>
        <position position="217"/>
    </location>
</feature>
<keyword evidence="5" id="KW-1185">Reference proteome</keyword>
<dbReference type="PIRSF" id="PIRSF001522">
    <property type="entry name" value="Peptidase_A26"/>
    <property type="match status" value="1"/>
</dbReference>
<feature type="active site" evidence="1">
    <location>
        <position position="95"/>
    </location>
</feature>
<dbReference type="Proteomes" id="UP000478571">
    <property type="component" value="Unassembled WGS sequence"/>
</dbReference>
<dbReference type="InterPro" id="IPR020080">
    <property type="entry name" value="OM_adhesin/peptidase_omptin"/>
</dbReference>
<keyword evidence="4" id="KW-0645">Protease</keyword>
<sequence>MKNLPLILIPLVLAPEAMAANKTNDIKLEGAIGLLNGSSTELVYDDGQKLSQLDWKIENVPIIKLGATWDINEKWTIKGGFWSVMSDNGDAHMEDRDWEDPNQSSPTDISISPDTKLRNAYEVDLNATYWLLSESNYKVGALAGYQYTQFKWDGIGGTYWYNNGADVGSFPDNSVGIDYKQEFKVFYLGLAGEYSINKSDFGAQVKWSPWVNAKDRDNHNARDLTFYEQSNGNSDFVSLTLNYGYNFTPNVKLYAEYAYTIYDEAKANTTMIDNATGEVDSFDNSAGLDNKNSLVSIGLKYSF</sequence>
<evidence type="ECO:0000256" key="1">
    <source>
        <dbReference type="PIRSR" id="PIRSR001522-1"/>
    </source>
</evidence>
<feature type="active site" evidence="1">
    <location>
        <position position="219"/>
    </location>
</feature>
<keyword evidence="4" id="KW-0378">Hydrolase</keyword>
<evidence type="ECO:0000256" key="3">
    <source>
        <dbReference type="SAM" id="SignalP"/>
    </source>
</evidence>
<dbReference type="GO" id="GO:0009279">
    <property type="term" value="C:cell outer membrane"/>
    <property type="evidence" value="ECO:0007669"/>
    <property type="project" value="InterPro"/>
</dbReference>
<feature type="active site" evidence="1">
    <location>
        <position position="97"/>
    </location>
</feature>
<feature type="region of interest" description="Disordered" evidence="2">
    <location>
        <begin position="92"/>
        <end position="111"/>
    </location>
</feature>
<dbReference type="EMBL" id="WWEU01000001">
    <property type="protein sequence ID" value="MYM58430.1"/>
    <property type="molecule type" value="Genomic_DNA"/>
</dbReference>
<feature type="compositionally biased region" description="Polar residues" evidence="2">
    <location>
        <begin position="101"/>
        <end position="111"/>
    </location>
</feature>
<dbReference type="InterPro" id="IPR053724">
    <property type="entry name" value="OMP_A26_sf"/>
</dbReference>
<dbReference type="Gene3D" id="2.40.128.90">
    <property type="entry name" value="OMPT-like"/>
    <property type="match status" value="1"/>
</dbReference>
<dbReference type="PRINTS" id="PR00482">
    <property type="entry name" value="OMPTIN"/>
</dbReference>
<reference evidence="4 5" key="1">
    <citation type="submission" date="2020-01" db="EMBL/GenBank/DDBJ databases">
        <title>Draft Genome Sequence of Vibrio sp. strain OCN044, Isolated from a Healthy Coral at Palmyra Atoll.</title>
        <authorList>
            <person name="Videau P."/>
            <person name="Loughran R."/>
            <person name="Esquivel A."/>
            <person name="Deadmond M."/>
            <person name="Paddock B.E."/>
            <person name="Saw J.H."/>
            <person name="Ushijima B."/>
        </authorList>
    </citation>
    <scope>NUCLEOTIDE SEQUENCE [LARGE SCALE GENOMIC DNA]</scope>
    <source>
        <strain evidence="4 5">OCN044</strain>
    </source>
</reference>
<name>A0A6L8LUS3_9VIBR</name>
<comment type="caution">
    <text evidence="4">The sequence shown here is derived from an EMBL/GenBank/DDBJ whole genome shotgun (WGS) entry which is preliminary data.</text>
</comment>
<keyword evidence="3" id="KW-0732">Signal</keyword>
<feature type="signal peptide" evidence="3">
    <location>
        <begin position="1"/>
        <end position="19"/>
    </location>
</feature>
<evidence type="ECO:0000256" key="2">
    <source>
        <dbReference type="SAM" id="MobiDB-lite"/>
    </source>
</evidence>
<gene>
    <name evidence="4" type="ORF">GTG28_04270</name>
</gene>
<organism evidence="4 5">
    <name type="scientific">Vibrio tetraodonis subsp. pristinus</name>
    <dbReference type="NCBI Taxonomy" id="2695891"/>
    <lineage>
        <taxon>Bacteria</taxon>
        <taxon>Pseudomonadati</taxon>
        <taxon>Pseudomonadota</taxon>
        <taxon>Gammaproteobacteria</taxon>
        <taxon>Vibrionales</taxon>
        <taxon>Vibrionaceae</taxon>
        <taxon>Vibrio</taxon>
    </lineage>
</organism>
<proteinExistence type="predicted"/>
<dbReference type="GO" id="GO:0004190">
    <property type="term" value="F:aspartic-type endopeptidase activity"/>
    <property type="evidence" value="ECO:0007669"/>
    <property type="project" value="InterPro"/>
</dbReference>
<evidence type="ECO:0000313" key="4">
    <source>
        <dbReference type="EMBL" id="MYM58430.1"/>
    </source>
</evidence>
<protein>
    <submittedName>
        <fullName evidence="4">Omptin family outer membrane protease</fullName>
    </submittedName>
</protein>
<dbReference type="SUPFAM" id="SSF69917">
    <property type="entry name" value="OMPT-like"/>
    <property type="match status" value="1"/>
</dbReference>